<name>A0A1N7SVX2_9BURK</name>
<comment type="caution">
    <text evidence="1">The sequence shown here is derived from an EMBL/GenBank/DDBJ whole genome shotgun (WGS) entry which is preliminary data.</text>
</comment>
<keyword evidence="2" id="KW-1185">Reference proteome</keyword>
<gene>
    <name evidence="1" type="ORF">BN2476_1250017</name>
</gene>
<proteinExistence type="predicted"/>
<accession>A0A1N7SVX2</accession>
<organism evidence="1 2">
    <name type="scientific">Paraburkholderia piptadeniae</name>
    <dbReference type="NCBI Taxonomy" id="1701573"/>
    <lineage>
        <taxon>Bacteria</taxon>
        <taxon>Pseudomonadati</taxon>
        <taxon>Pseudomonadota</taxon>
        <taxon>Betaproteobacteria</taxon>
        <taxon>Burkholderiales</taxon>
        <taxon>Burkholderiaceae</taxon>
        <taxon>Paraburkholderia</taxon>
    </lineage>
</organism>
<protein>
    <submittedName>
        <fullName evidence="1">Uncharacterized protein</fullName>
    </submittedName>
</protein>
<dbReference type="EMBL" id="CYGY02000125">
    <property type="protein sequence ID" value="SIT51618.1"/>
    <property type="molecule type" value="Genomic_DNA"/>
</dbReference>
<evidence type="ECO:0000313" key="2">
    <source>
        <dbReference type="Proteomes" id="UP000195569"/>
    </source>
</evidence>
<evidence type="ECO:0000313" key="1">
    <source>
        <dbReference type="EMBL" id="SIT51618.1"/>
    </source>
</evidence>
<dbReference type="AlphaFoldDB" id="A0A1N7SVX2"/>
<reference evidence="1" key="1">
    <citation type="submission" date="2016-12" db="EMBL/GenBank/DDBJ databases">
        <authorList>
            <person name="Moulin L."/>
        </authorList>
    </citation>
    <scope>NUCLEOTIDE SEQUENCE [LARGE SCALE GENOMIC DNA]</scope>
    <source>
        <strain evidence="1">STM 7183</strain>
    </source>
</reference>
<sequence length="394" mass="45564">MSDQQQYGFAYLHRTHCLAGSYVCPDHRCYLTSGCGECEWSVGTTLKVIIPSETCMCGRPAVPCIPPVSQRDFDFLARMAEVESDLLTILADSEINRGQVAAAYQARFRDIGISTIPQFIHFLEGHVSRQTRELLNFPQTANSRLKGIISSAVPPSPSLTYNATLFALLFDRVQDAIDIGKLGTWTASQPTIQAYRSDFEKCVANNSTGDLDDLIDSASLQYEYLREFDSEWLENKIDGMSRERSIGEWRLHPSPRFDAKLAEYMEDRVRLLRDDSRRPRKITFSLMVSGFGGMYIPKKSLENMPMSRWVYEKFSEESLIFNVRLLRHIWHNQELYPRSSQEYRYLRRILSESGVESLDDLTRREVLSAVRWHLERAAQYRRLRKERSNGKRNR</sequence>
<dbReference type="Proteomes" id="UP000195569">
    <property type="component" value="Unassembled WGS sequence"/>
</dbReference>